<dbReference type="SUPFAM" id="SSF47413">
    <property type="entry name" value="lambda repressor-like DNA-binding domains"/>
    <property type="match status" value="1"/>
</dbReference>
<sequence>MARAVTKCSQAEFAPKVGLSLSALKRIELGHNVPSGETLLGYARLGFSPSWILTGDGAMLLGGSHSGVSENGTTRGDARPTAAPAFEGSVALDDDLFRAVRKLVAQVHADERVRLPQEALFEEVVRWYKEVWARGEDSAERLTQMGWLETRLRKELQAARTEPGTGKRSV</sequence>
<dbReference type="Proteomes" id="UP000577362">
    <property type="component" value="Unassembled WGS sequence"/>
</dbReference>
<evidence type="ECO:0000313" key="2">
    <source>
        <dbReference type="EMBL" id="MBB4018196.1"/>
    </source>
</evidence>
<feature type="domain" description="HTH cro/C1-type" evidence="1">
    <location>
        <begin position="9"/>
        <end position="52"/>
    </location>
</feature>
<name>A0A840C5K5_9HYPH</name>
<dbReference type="CDD" id="cd00093">
    <property type="entry name" value="HTH_XRE"/>
    <property type="match status" value="1"/>
</dbReference>
<dbReference type="InterPro" id="IPR001387">
    <property type="entry name" value="Cro/C1-type_HTH"/>
</dbReference>
<proteinExistence type="predicted"/>
<evidence type="ECO:0000313" key="3">
    <source>
        <dbReference type="Proteomes" id="UP000577362"/>
    </source>
</evidence>
<dbReference type="GO" id="GO:0003677">
    <property type="term" value="F:DNA binding"/>
    <property type="evidence" value="ECO:0007669"/>
    <property type="project" value="InterPro"/>
</dbReference>
<evidence type="ECO:0000259" key="1">
    <source>
        <dbReference type="PROSITE" id="PS50943"/>
    </source>
</evidence>
<reference evidence="2 3" key="1">
    <citation type="submission" date="2020-08" db="EMBL/GenBank/DDBJ databases">
        <title>Genomic Encyclopedia of Type Strains, Phase IV (KMG-IV): sequencing the most valuable type-strain genomes for metagenomic binning, comparative biology and taxonomic classification.</title>
        <authorList>
            <person name="Goeker M."/>
        </authorList>
    </citation>
    <scope>NUCLEOTIDE SEQUENCE [LARGE SCALE GENOMIC DNA]</scope>
    <source>
        <strain evidence="2 3">DSM 103737</strain>
    </source>
</reference>
<dbReference type="PROSITE" id="PS50943">
    <property type="entry name" value="HTH_CROC1"/>
    <property type="match status" value="1"/>
</dbReference>
<dbReference type="EMBL" id="JACIEN010000003">
    <property type="protein sequence ID" value="MBB4018196.1"/>
    <property type="molecule type" value="Genomic_DNA"/>
</dbReference>
<keyword evidence="3" id="KW-1185">Reference proteome</keyword>
<accession>A0A840C5K5</accession>
<dbReference type="InterPro" id="IPR010982">
    <property type="entry name" value="Lambda_DNA-bd_dom_sf"/>
</dbReference>
<protein>
    <submittedName>
        <fullName evidence="2">Transcriptional regulator with XRE-family HTH domain</fullName>
    </submittedName>
</protein>
<dbReference type="Gene3D" id="1.10.260.40">
    <property type="entry name" value="lambda repressor-like DNA-binding domains"/>
    <property type="match status" value="1"/>
</dbReference>
<gene>
    <name evidence="2" type="ORF">GGR16_003230</name>
</gene>
<comment type="caution">
    <text evidence="2">The sequence shown here is derived from an EMBL/GenBank/DDBJ whole genome shotgun (WGS) entry which is preliminary data.</text>
</comment>
<dbReference type="Pfam" id="PF01381">
    <property type="entry name" value="HTH_3"/>
    <property type="match status" value="1"/>
</dbReference>
<organism evidence="2 3">
    <name type="scientific">Chelatococcus caeni</name>
    <dbReference type="NCBI Taxonomy" id="1348468"/>
    <lineage>
        <taxon>Bacteria</taxon>
        <taxon>Pseudomonadati</taxon>
        <taxon>Pseudomonadota</taxon>
        <taxon>Alphaproteobacteria</taxon>
        <taxon>Hyphomicrobiales</taxon>
        <taxon>Chelatococcaceae</taxon>
        <taxon>Chelatococcus</taxon>
    </lineage>
</organism>
<dbReference type="AlphaFoldDB" id="A0A840C5K5"/>